<dbReference type="OrthoDB" id="2261329at2759"/>
<dbReference type="PANTHER" id="PTHR10485">
    <property type="entry name" value="MITOCHONDRIAL IMPORT INNER MEMBRANE TRANSLOCASE SUBUNIT TIM-17"/>
    <property type="match status" value="1"/>
</dbReference>
<evidence type="ECO:0000256" key="3">
    <source>
        <dbReference type="ARBA" id="ARBA00008444"/>
    </source>
</evidence>
<protein>
    <recommendedName>
        <fullName evidence="15">Mitochondrial import inner membrane translocase subunit TIM17</fullName>
    </recommendedName>
</protein>
<evidence type="ECO:0008006" key="15">
    <source>
        <dbReference type="Google" id="ProtNLM"/>
    </source>
</evidence>
<proteinExistence type="inferred from homology"/>
<evidence type="ECO:0000313" key="14">
    <source>
        <dbReference type="Proteomes" id="UP000275408"/>
    </source>
</evidence>
<dbReference type="Proteomes" id="UP000275408">
    <property type="component" value="Unassembled WGS sequence"/>
</dbReference>
<keyword evidence="7" id="KW-0653">Protein transport</keyword>
<feature type="compositionally biased region" description="Pro residues" evidence="12">
    <location>
        <begin position="143"/>
        <end position="164"/>
    </location>
</feature>
<evidence type="ECO:0000256" key="4">
    <source>
        <dbReference type="ARBA" id="ARBA00022448"/>
    </source>
</evidence>
<evidence type="ECO:0000256" key="10">
    <source>
        <dbReference type="ARBA" id="ARBA00023128"/>
    </source>
</evidence>
<dbReference type="GO" id="GO:0030150">
    <property type="term" value="P:protein import into mitochondrial matrix"/>
    <property type="evidence" value="ECO:0007669"/>
    <property type="project" value="TreeGrafter"/>
</dbReference>
<dbReference type="EMBL" id="RCHS01003527">
    <property type="protein sequence ID" value="RMX41070.1"/>
    <property type="molecule type" value="Genomic_DNA"/>
</dbReference>
<dbReference type="GO" id="GO:0008320">
    <property type="term" value="F:protein transmembrane transporter activity"/>
    <property type="evidence" value="ECO:0007669"/>
    <property type="project" value="TreeGrafter"/>
</dbReference>
<evidence type="ECO:0000256" key="12">
    <source>
        <dbReference type="SAM" id="MobiDB-lite"/>
    </source>
</evidence>
<name>A0A3M6TI65_POCDA</name>
<organism evidence="13 14">
    <name type="scientific">Pocillopora damicornis</name>
    <name type="common">Cauliflower coral</name>
    <name type="synonym">Millepora damicornis</name>
    <dbReference type="NCBI Taxonomy" id="46731"/>
    <lineage>
        <taxon>Eukaryota</taxon>
        <taxon>Metazoa</taxon>
        <taxon>Cnidaria</taxon>
        <taxon>Anthozoa</taxon>
        <taxon>Hexacorallia</taxon>
        <taxon>Scleractinia</taxon>
        <taxon>Astrocoeniina</taxon>
        <taxon>Pocilloporidae</taxon>
        <taxon>Pocillopora</taxon>
    </lineage>
</organism>
<comment type="similarity">
    <text evidence="3">Belongs to the Tim17/Tim22/Tim23 family.</text>
</comment>
<evidence type="ECO:0000256" key="2">
    <source>
        <dbReference type="ARBA" id="ARBA00004448"/>
    </source>
</evidence>
<feature type="region of interest" description="Disordered" evidence="12">
    <location>
        <begin position="140"/>
        <end position="177"/>
    </location>
</feature>
<gene>
    <name evidence="13" type="ORF">pdam_00003305</name>
</gene>
<keyword evidence="4" id="KW-0813">Transport</keyword>
<comment type="subcellular location">
    <subcellularLocation>
        <location evidence="2">Mitochondrion inner membrane</location>
        <topology evidence="2">Multi-pass membrane protein</topology>
    </subcellularLocation>
</comment>
<dbReference type="STRING" id="46731.A0A3M6TI65"/>
<evidence type="ECO:0000256" key="1">
    <source>
        <dbReference type="ARBA" id="ARBA00002959"/>
    </source>
</evidence>
<accession>A0A3M6TI65</accession>
<comment type="function">
    <text evidence="1">Essential component of the TIM23 complex, a complex that mediates the translocation of transit peptide-containing proteins across the mitochondrial inner membrane.</text>
</comment>
<evidence type="ECO:0000313" key="13">
    <source>
        <dbReference type="EMBL" id="RMX41070.1"/>
    </source>
</evidence>
<dbReference type="AlphaFoldDB" id="A0A3M6TI65"/>
<evidence type="ECO:0000256" key="7">
    <source>
        <dbReference type="ARBA" id="ARBA00022927"/>
    </source>
</evidence>
<keyword evidence="9" id="KW-0811">Translocation</keyword>
<evidence type="ECO:0000256" key="8">
    <source>
        <dbReference type="ARBA" id="ARBA00022989"/>
    </source>
</evidence>
<reference evidence="13 14" key="1">
    <citation type="journal article" date="2018" name="Sci. Rep.">
        <title>Comparative analysis of the Pocillopora damicornis genome highlights role of immune system in coral evolution.</title>
        <authorList>
            <person name="Cunning R."/>
            <person name="Bay R.A."/>
            <person name="Gillette P."/>
            <person name="Baker A.C."/>
            <person name="Traylor-Knowles N."/>
        </authorList>
    </citation>
    <scope>NUCLEOTIDE SEQUENCE [LARGE SCALE GENOMIC DNA]</scope>
    <source>
        <strain evidence="13">RSMAS</strain>
        <tissue evidence="13">Whole animal</tissue>
    </source>
</reference>
<dbReference type="Pfam" id="PF02466">
    <property type="entry name" value="Tim17"/>
    <property type="match status" value="1"/>
</dbReference>
<sequence>MEEYAREPCPYRIVDDCGGAFMMGAIGGGIFSFVKGWRNSPAGQRLYGSIGAVKTRAPVLGGNFAVWGGLFSTFDCCLMGIRGKEDPWNSIGSGAITGAVLAARGGPSAALRSAALGAVLLALIEGIGIGITRMTAEQFKPVMPQPPDPAQLPPKPFNPTPQPIQPASEFDYQPQYQ</sequence>
<evidence type="ECO:0000256" key="5">
    <source>
        <dbReference type="ARBA" id="ARBA00022692"/>
    </source>
</evidence>
<keyword evidence="5" id="KW-0812">Transmembrane</keyword>
<evidence type="ECO:0000256" key="11">
    <source>
        <dbReference type="ARBA" id="ARBA00023136"/>
    </source>
</evidence>
<evidence type="ECO:0000256" key="6">
    <source>
        <dbReference type="ARBA" id="ARBA00022792"/>
    </source>
</evidence>
<keyword evidence="11" id="KW-0472">Membrane</keyword>
<keyword evidence="8" id="KW-1133">Transmembrane helix</keyword>
<dbReference type="GO" id="GO:0005744">
    <property type="term" value="C:TIM23 mitochondrial import inner membrane translocase complex"/>
    <property type="evidence" value="ECO:0007669"/>
    <property type="project" value="TreeGrafter"/>
</dbReference>
<evidence type="ECO:0000256" key="9">
    <source>
        <dbReference type="ARBA" id="ARBA00023010"/>
    </source>
</evidence>
<dbReference type="OMA" id="IMFTRIS"/>
<keyword evidence="10" id="KW-0496">Mitochondrion</keyword>
<dbReference type="PANTHER" id="PTHR10485:SF0">
    <property type="entry name" value="AT05822P-RELATED"/>
    <property type="match status" value="1"/>
</dbReference>
<keyword evidence="6" id="KW-0999">Mitochondrion inner membrane</keyword>
<comment type="caution">
    <text evidence="13">The sequence shown here is derived from an EMBL/GenBank/DDBJ whole genome shotgun (WGS) entry which is preliminary data.</text>
</comment>
<keyword evidence="14" id="KW-1185">Reference proteome</keyword>